<accession>E5AW12</accession>
<name>E5AW12_MYCRK</name>
<dbReference type="KEGG" id="brh:RBRH_00642"/>
<protein>
    <submittedName>
        <fullName evidence="1">Uncharacterized protein</fullName>
    </submittedName>
</protein>
<evidence type="ECO:0000313" key="1">
    <source>
        <dbReference type="EMBL" id="CBW77314.1"/>
    </source>
</evidence>
<reference key="1">
    <citation type="submission" date="2010-09" db="EMBL/GenBank/DDBJ databases">
        <title>Complete genome sequence of Burkholderia rhizoxinica, the endosymbiont of the phytopathogenic fungus Rhizopus microsporus.</title>
        <authorList>
            <person name="Lackner G."/>
            <person name="Moebius N."/>
            <person name="Partida-Martinez L.P."/>
            <person name="Hertweck C."/>
        </authorList>
    </citation>
    <scope>NUCLEOTIDE SEQUENCE</scope>
    <source>
        <strain>HKI 454</strain>
    </source>
</reference>
<evidence type="ECO:0000313" key="2">
    <source>
        <dbReference type="Proteomes" id="UP000007437"/>
    </source>
</evidence>
<dbReference type="EMBL" id="FR687361">
    <property type="protein sequence ID" value="CBW77314.1"/>
    <property type="molecule type" value="Genomic_DNA"/>
</dbReference>
<geneLocation type="plasmid" evidence="1 2">
    <name>pBRH02</name>
</geneLocation>
<sequence>MPSLTAQGKVLLAVFMKTAKRMRLSPASYRIV</sequence>
<keyword evidence="1" id="KW-0614">Plasmid</keyword>
<dbReference type="AlphaFoldDB" id="E5AW12"/>
<gene>
    <name evidence="1" type="ordered locus">RBRH_00642</name>
</gene>
<dbReference type="HOGENOM" id="CLU_3388554_0_0_4"/>
<organism evidence="1 2">
    <name type="scientific">Mycetohabitans rhizoxinica (strain DSM 19002 / CIP 109453 / HKI 454)</name>
    <name type="common">Paraburkholderia rhizoxinica</name>
    <dbReference type="NCBI Taxonomy" id="882378"/>
    <lineage>
        <taxon>Bacteria</taxon>
        <taxon>Pseudomonadati</taxon>
        <taxon>Pseudomonadota</taxon>
        <taxon>Betaproteobacteria</taxon>
        <taxon>Burkholderiales</taxon>
        <taxon>Burkholderiaceae</taxon>
        <taxon>Mycetohabitans</taxon>
    </lineage>
</organism>
<reference evidence="1 2" key="2">
    <citation type="journal article" date="2011" name="J. Bacteriol.">
        <title>Complete genome sequence of Burkholderia rhizoxinica, an endosymbiont of Rhizopus microsporus.</title>
        <authorList>
            <person name="Lackner G."/>
            <person name="Moebius N."/>
            <person name="Partida-Martinez L."/>
            <person name="Hertweck C."/>
        </authorList>
    </citation>
    <scope>NUCLEOTIDE SEQUENCE [LARGE SCALE GENOMIC DNA]</scope>
    <source>
        <strain evidence="2">DSM 19002 / CIP 109453 / HKI 454</strain>
        <plasmid evidence="1 2">pBRH02</plasmid>
    </source>
</reference>
<dbReference type="Proteomes" id="UP000007437">
    <property type="component" value="Plasmid pBRH02"/>
</dbReference>
<proteinExistence type="predicted"/>